<dbReference type="PANTHER" id="PTHR10835:SF0">
    <property type="entry name" value="SQUALENE MONOOXYGENASE"/>
    <property type="match status" value="1"/>
</dbReference>
<gene>
    <name evidence="11" type="ORF">AYI69_g1118</name>
</gene>
<evidence type="ECO:0000256" key="6">
    <source>
        <dbReference type="ARBA" id="ARBA00022827"/>
    </source>
</evidence>
<evidence type="ECO:0000256" key="2">
    <source>
        <dbReference type="ARBA" id="ARBA00004154"/>
    </source>
</evidence>
<keyword evidence="7 9" id="KW-0560">Oxidoreductase</keyword>
<dbReference type="Proteomes" id="UP000187429">
    <property type="component" value="Unassembled WGS sequence"/>
</dbReference>
<keyword evidence="9" id="KW-0812">Transmembrane</keyword>
<evidence type="ECO:0000256" key="9">
    <source>
        <dbReference type="RuleBase" id="RU367121"/>
    </source>
</evidence>
<dbReference type="PRINTS" id="PR00420">
    <property type="entry name" value="RNGMNOXGNASE"/>
</dbReference>
<comment type="cofactor">
    <cofactor evidence="1 9">
        <name>FAD</name>
        <dbReference type="ChEBI" id="CHEBI:57692"/>
    </cofactor>
</comment>
<keyword evidence="12" id="KW-1185">Reference proteome</keyword>
<dbReference type="Gene3D" id="3.50.50.60">
    <property type="entry name" value="FAD/NAD(P)-binding domain"/>
    <property type="match status" value="1"/>
</dbReference>
<evidence type="ECO:0000256" key="3">
    <source>
        <dbReference type="ARBA" id="ARBA00008802"/>
    </source>
</evidence>
<dbReference type="AlphaFoldDB" id="A0A1R1YR72"/>
<reference evidence="12" key="1">
    <citation type="submission" date="2017-01" db="EMBL/GenBank/DDBJ databases">
        <authorList>
            <person name="Wang Y."/>
            <person name="White M."/>
            <person name="Kvist S."/>
            <person name="Moncalvo J.-M."/>
        </authorList>
    </citation>
    <scope>NUCLEOTIDE SEQUENCE [LARGE SCALE GENOMIC DNA]</scope>
    <source>
        <strain evidence="12">ID-206-W2</strain>
    </source>
</reference>
<evidence type="ECO:0000256" key="1">
    <source>
        <dbReference type="ARBA" id="ARBA00001974"/>
    </source>
</evidence>
<dbReference type="Pfam" id="PF08491">
    <property type="entry name" value="SE"/>
    <property type="match status" value="1"/>
</dbReference>
<proteinExistence type="inferred from homology"/>
<feature type="transmembrane region" description="Helical" evidence="9">
    <location>
        <begin position="491"/>
        <end position="514"/>
    </location>
</feature>
<dbReference type="InterPro" id="IPR040125">
    <property type="entry name" value="Squalene_monox"/>
</dbReference>
<keyword evidence="5 9" id="KW-0285">Flavoprotein</keyword>
<name>A0A1R1YR72_9FUNG</name>
<dbReference type="UniPathway" id="UPA00767">
    <property type="reaction ID" value="UER00752"/>
</dbReference>
<sequence>MSFNVNKLDSTSPYAKFINDRSLILTCKDKVSRASLSKIASKNYDVIVIGAGPIGAAIATAMARDGRKVLIVERSWDKPDRIVGELMQPGGIEALEKLGLGDVFNGISAVPTSGYHIAFKNETVYIPYNIDAKTGLRLKGASFHHGNLLNSLRAACKAEENATCLEAEVNELIFSSKDNRIEGVKVVPSHGAAIDGSASSLDEKSSSDDKITIKAPLTIVADGIYSKFRTLNAPTKKPALKSHFVGFIINHPESNPLPCPRNGHVFLTGFTPILMYQVSDTETRVLVDVPGTKLPSQSTGALRKYIEAAGKSLPEATKEAYLKCLESTKRLKVMTNSSYPSKKNKVYGAAFIGDSYNMRHPLTGGGMTVGLWDCVYMSEQLSAKNIPDLNDHEAINKALENVYNLRKPRALVINTLSVALYSLFSGDSEPYRNLRDACFKYFLLGGNAVTGPSGLLSGNNTSPFVLAYHFFLVALYAMYLEVSKFNSVFSLFFHFFKAIYTLLIAAYIFFPLIAEEIFP</sequence>
<comment type="subcellular location">
    <subcellularLocation>
        <location evidence="9">Endoplasmic reticulum membrane</location>
        <topology evidence="9">Multi-pass membrane protein</topology>
    </subcellularLocation>
    <subcellularLocation>
        <location evidence="2">Microsome membrane</location>
        <topology evidence="2">Multi-pass membrane protein</topology>
    </subcellularLocation>
</comment>
<dbReference type="SUPFAM" id="SSF51905">
    <property type="entry name" value="FAD/NAD(P)-binding domain"/>
    <property type="match status" value="1"/>
</dbReference>
<keyword evidence="11" id="KW-0503">Monooxygenase</keyword>
<dbReference type="GO" id="GO:0004506">
    <property type="term" value="F:squalene monooxygenase activity"/>
    <property type="evidence" value="ECO:0007669"/>
    <property type="project" value="UniProtKB-UniRule"/>
</dbReference>
<comment type="caution">
    <text evidence="11">The sequence shown here is derived from an EMBL/GenBank/DDBJ whole genome shotgun (WGS) entry which is preliminary data.</text>
</comment>
<evidence type="ECO:0000256" key="7">
    <source>
        <dbReference type="ARBA" id="ARBA00023002"/>
    </source>
</evidence>
<comment type="catalytic activity">
    <reaction evidence="9">
        <text>squalene + reduced [NADPH--hemoprotein reductase] + O2 = (S)-2,3-epoxysqualene + oxidized [NADPH--hemoprotein reductase] + H2O + H(+)</text>
        <dbReference type="Rhea" id="RHEA:25282"/>
        <dbReference type="Rhea" id="RHEA-COMP:11964"/>
        <dbReference type="Rhea" id="RHEA-COMP:11965"/>
        <dbReference type="ChEBI" id="CHEBI:15377"/>
        <dbReference type="ChEBI" id="CHEBI:15378"/>
        <dbReference type="ChEBI" id="CHEBI:15379"/>
        <dbReference type="ChEBI" id="CHEBI:15440"/>
        <dbReference type="ChEBI" id="CHEBI:15441"/>
        <dbReference type="ChEBI" id="CHEBI:57618"/>
        <dbReference type="ChEBI" id="CHEBI:58210"/>
        <dbReference type="EC" id="1.14.14.17"/>
    </reaction>
</comment>
<keyword evidence="9" id="KW-0256">Endoplasmic reticulum</keyword>
<accession>A0A1R1YR72</accession>
<evidence type="ECO:0000259" key="10">
    <source>
        <dbReference type="Pfam" id="PF08491"/>
    </source>
</evidence>
<keyword evidence="9" id="KW-1133">Transmembrane helix</keyword>
<dbReference type="GO" id="GO:0005789">
    <property type="term" value="C:endoplasmic reticulum membrane"/>
    <property type="evidence" value="ECO:0007669"/>
    <property type="project" value="UniProtKB-SubCell"/>
</dbReference>
<evidence type="ECO:0000313" key="11">
    <source>
        <dbReference type="EMBL" id="OMJ29381.1"/>
    </source>
</evidence>
<dbReference type="InterPro" id="IPR013698">
    <property type="entry name" value="Squalene_epoxidase"/>
</dbReference>
<keyword evidence="8 9" id="KW-0472">Membrane</keyword>
<protein>
    <recommendedName>
        <fullName evidence="4 9">Squalene monooxygenase</fullName>
        <ecNumber evidence="4 9">1.14.14.17</ecNumber>
    </recommendedName>
</protein>
<feature type="domain" description="Squalene epoxidase" evidence="10">
    <location>
        <begin position="214"/>
        <end position="487"/>
    </location>
</feature>
<organism evidence="11 12">
    <name type="scientific">Smittium culicis</name>
    <dbReference type="NCBI Taxonomy" id="133412"/>
    <lineage>
        <taxon>Eukaryota</taxon>
        <taxon>Fungi</taxon>
        <taxon>Fungi incertae sedis</taxon>
        <taxon>Zoopagomycota</taxon>
        <taxon>Kickxellomycotina</taxon>
        <taxon>Harpellomycetes</taxon>
        <taxon>Harpellales</taxon>
        <taxon>Legeriomycetaceae</taxon>
        <taxon>Smittium</taxon>
    </lineage>
</organism>
<dbReference type="EC" id="1.14.14.17" evidence="4 9"/>
<dbReference type="GO" id="GO:0050660">
    <property type="term" value="F:flavin adenine dinucleotide binding"/>
    <property type="evidence" value="ECO:0007669"/>
    <property type="project" value="UniProtKB-UniRule"/>
</dbReference>
<evidence type="ECO:0000313" key="12">
    <source>
        <dbReference type="Proteomes" id="UP000187429"/>
    </source>
</evidence>
<dbReference type="OrthoDB" id="1678617at2759"/>
<evidence type="ECO:0000256" key="8">
    <source>
        <dbReference type="ARBA" id="ARBA00023136"/>
    </source>
</evidence>
<feature type="transmembrane region" description="Helical" evidence="9">
    <location>
        <begin position="462"/>
        <end position="479"/>
    </location>
</feature>
<dbReference type="PANTHER" id="PTHR10835">
    <property type="entry name" value="SQUALENE MONOOXYGENASE"/>
    <property type="match status" value="1"/>
</dbReference>
<evidence type="ECO:0000256" key="4">
    <source>
        <dbReference type="ARBA" id="ARBA00012312"/>
    </source>
</evidence>
<comment type="function">
    <text evidence="9">Catalyzes the stereospecific oxidation of squalene to (S)-2,3-epoxysqualene, and is considered to be a rate-limiting enzyme in steroid biosynthesis.</text>
</comment>
<dbReference type="EMBL" id="LSSM01000298">
    <property type="protein sequence ID" value="OMJ29381.1"/>
    <property type="molecule type" value="Genomic_DNA"/>
</dbReference>
<keyword evidence="6 9" id="KW-0274">FAD</keyword>
<dbReference type="GO" id="GO:0006696">
    <property type="term" value="P:ergosterol biosynthetic process"/>
    <property type="evidence" value="ECO:0007669"/>
    <property type="project" value="TreeGrafter"/>
</dbReference>
<evidence type="ECO:0000256" key="5">
    <source>
        <dbReference type="ARBA" id="ARBA00022630"/>
    </source>
</evidence>
<comment type="similarity">
    <text evidence="3 9">Belongs to the squalene monooxygenase family.</text>
</comment>
<dbReference type="InterPro" id="IPR036188">
    <property type="entry name" value="FAD/NAD-bd_sf"/>
</dbReference>